<dbReference type="SUPFAM" id="SSF103481">
    <property type="entry name" value="Multidrug resistance efflux transporter EmrE"/>
    <property type="match status" value="2"/>
</dbReference>
<feature type="transmembrane region" description="Helical" evidence="1">
    <location>
        <begin position="258"/>
        <end position="279"/>
    </location>
</feature>
<keyword evidence="1" id="KW-0472">Membrane</keyword>
<gene>
    <name evidence="2" type="ORF">HT123_27940</name>
</gene>
<sequence>MGIIGSEWDNVFQSILKKCERGEPPCSLRNKTTMLQQIPLRAADMTKPSFTYLLAASSGLAANILLGVSSLYWRELNELTPQVLVAYRVLLSLLALAVIIGFGQGFRHLVKLNIRTLGLHCTASFLVAVNWGSFIWASLHGHVLESGFGYLFAPFLSITMGVFFYREKLRPAQTVSMLTIMAAALLLALTSSELNHWIYVLIAVTWGSYTCIKKATPLNAVEGLFVETLFLTLAIVLAVALLGWSLAWPDPMSTQAQWLLPLAGVISVVPLIMFAYAIGRIPLSQAALFQFVLPITQFLIAVYVYKQPISMNALLLYSFTVGVLIVLIIYELATQKK</sequence>
<protein>
    <submittedName>
        <fullName evidence="2">RarD protein</fullName>
    </submittedName>
</protein>
<reference evidence="2 3" key="1">
    <citation type="submission" date="2020-05" db="EMBL/GenBank/DDBJ databases">
        <title>Onion-isolated Pseudomonas sp.</title>
        <authorList>
            <person name="Fujikawa T."/>
            <person name="Sawada H."/>
        </authorList>
    </citation>
    <scope>NUCLEOTIDE SEQUENCE [LARGE SCALE GENOMIC DNA]</scope>
    <source>
        <strain evidence="2 3">MAFF 301512</strain>
    </source>
</reference>
<name>A0A7Y8UXD3_9PSED</name>
<feature type="transmembrane region" description="Helical" evidence="1">
    <location>
        <begin position="148"/>
        <end position="165"/>
    </location>
</feature>
<feature type="transmembrane region" description="Helical" evidence="1">
    <location>
        <begin position="311"/>
        <end position="333"/>
    </location>
</feature>
<proteinExistence type="predicted"/>
<feature type="transmembrane region" description="Helical" evidence="1">
    <location>
        <begin position="50"/>
        <end position="73"/>
    </location>
</feature>
<dbReference type="RefSeq" id="WP_179030141.1">
    <property type="nucleotide sequence ID" value="NZ_JABUHS010000319.1"/>
</dbReference>
<feature type="transmembrane region" description="Helical" evidence="1">
    <location>
        <begin position="286"/>
        <end position="305"/>
    </location>
</feature>
<feature type="transmembrane region" description="Helical" evidence="1">
    <location>
        <begin position="224"/>
        <end position="246"/>
    </location>
</feature>
<feature type="transmembrane region" description="Helical" evidence="1">
    <location>
        <begin position="85"/>
        <end position="105"/>
    </location>
</feature>
<comment type="caution">
    <text evidence="2">The sequence shown here is derived from an EMBL/GenBank/DDBJ whole genome shotgun (WGS) entry which is preliminary data.</text>
</comment>
<dbReference type="Proteomes" id="UP000543908">
    <property type="component" value="Unassembled WGS sequence"/>
</dbReference>
<evidence type="ECO:0000256" key="1">
    <source>
        <dbReference type="SAM" id="Phobius"/>
    </source>
</evidence>
<evidence type="ECO:0000313" key="2">
    <source>
        <dbReference type="EMBL" id="NWN64644.1"/>
    </source>
</evidence>
<accession>A0A7Y8UXD3</accession>
<feature type="transmembrane region" description="Helical" evidence="1">
    <location>
        <begin position="117"/>
        <end position="136"/>
    </location>
</feature>
<keyword evidence="1" id="KW-0812">Transmembrane</keyword>
<dbReference type="InterPro" id="IPR037185">
    <property type="entry name" value="EmrE-like"/>
</dbReference>
<evidence type="ECO:0000313" key="3">
    <source>
        <dbReference type="Proteomes" id="UP000543908"/>
    </source>
</evidence>
<keyword evidence="1" id="KW-1133">Transmembrane helix</keyword>
<dbReference type="EMBL" id="JABUHS010000319">
    <property type="protein sequence ID" value="NWN64644.1"/>
    <property type="molecule type" value="Genomic_DNA"/>
</dbReference>
<dbReference type="AlphaFoldDB" id="A0A7Y8UXD3"/>
<feature type="transmembrane region" description="Helical" evidence="1">
    <location>
        <begin position="172"/>
        <end position="190"/>
    </location>
</feature>
<organism evidence="2 3">
    <name type="scientific">Pseudomonas allii</name>
    <dbReference type="NCBI Taxonomy" id="2740531"/>
    <lineage>
        <taxon>Bacteria</taxon>
        <taxon>Pseudomonadati</taxon>
        <taxon>Pseudomonadota</taxon>
        <taxon>Gammaproteobacteria</taxon>
        <taxon>Pseudomonadales</taxon>
        <taxon>Pseudomonadaceae</taxon>
        <taxon>Pseudomonas</taxon>
    </lineage>
</organism>